<dbReference type="Proteomes" id="UP001168098">
    <property type="component" value="Unassembled WGS sequence"/>
</dbReference>
<name>A0AA38ZQE1_VITRO</name>
<reference evidence="1 2" key="1">
    <citation type="journal article" date="2023" name="BMC Biotechnol.">
        <title>Vitis rotundifolia cv Carlos genome sequencing.</title>
        <authorList>
            <person name="Huff M."/>
            <person name="Hulse-Kemp A."/>
            <person name="Scheffler B."/>
            <person name="Youngblood R."/>
            <person name="Simpson S."/>
            <person name="Babiker E."/>
            <person name="Staton M."/>
        </authorList>
    </citation>
    <scope>NUCLEOTIDE SEQUENCE [LARGE SCALE GENOMIC DNA]</scope>
    <source>
        <tissue evidence="1">Leaf</tissue>
    </source>
</reference>
<evidence type="ECO:0000313" key="2">
    <source>
        <dbReference type="Proteomes" id="UP001168098"/>
    </source>
</evidence>
<dbReference type="InterPro" id="IPR008637">
    <property type="entry name" value="HR_lesion"/>
</dbReference>
<organism evidence="1 2">
    <name type="scientific">Vitis rotundifolia</name>
    <name type="common">Muscadine grape</name>
    <dbReference type="NCBI Taxonomy" id="103349"/>
    <lineage>
        <taxon>Eukaryota</taxon>
        <taxon>Viridiplantae</taxon>
        <taxon>Streptophyta</taxon>
        <taxon>Embryophyta</taxon>
        <taxon>Tracheophyta</taxon>
        <taxon>Spermatophyta</taxon>
        <taxon>Magnoliopsida</taxon>
        <taxon>eudicotyledons</taxon>
        <taxon>Gunneridae</taxon>
        <taxon>Pentapetalae</taxon>
        <taxon>rosids</taxon>
        <taxon>Vitales</taxon>
        <taxon>Vitaceae</taxon>
        <taxon>Viteae</taxon>
        <taxon>Vitis</taxon>
    </lineage>
</organism>
<comment type="caution">
    <text evidence="1">The sequence shown here is derived from an EMBL/GenBank/DDBJ whole genome shotgun (WGS) entry which is preliminary data.</text>
</comment>
<evidence type="ECO:0000313" key="1">
    <source>
        <dbReference type="EMBL" id="KAJ9693064.1"/>
    </source>
</evidence>
<dbReference type="AlphaFoldDB" id="A0AA38ZQE1"/>
<dbReference type="Pfam" id="PF05514">
    <property type="entry name" value="HR_lesion"/>
    <property type="match status" value="1"/>
</dbReference>
<dbReference type="PANTHER" id="PTHR31474">
    <property type="entry name" value="HR-LIKE LESION-INDUCER"/>
    <property type="match status" value="1"/>
</dbReference>
<accession>A0AA38ZQE1</accession>
<dbReference type="EMBL" id="JARBHA010000009">
    <property type="protein sequence ID" value="KAJ9693064.1"/>
    <property type="molecule type" value="Genomic_DNA"/>
</dbReference>
<proteinExistence type="predicted"/>
<sequence>MAFISFFNEFGVDGGPTAESLAPKLDVFSKHVSANVGVQMPEIIVIPILYDFSNYDTCFPSGVTLRVFLSYLFFLFKNKTKISGDSKSFPKKNQIFTK</sequence>
<keyword evidence="2" id="KW-1185">Reference proteome</keyword>
<protein>
    <submittedName>
        <fullName evidence="1">Uncharacterized protein</fullName>
    </submittedName>
</protein>
<gene>
    <name evidence="1" type="ORF">PVL29_011976</name>
</gene>
<dbReference type="PANTHER" id="PTHR31474:SF1">
    <property type="entry name" value="EXPRESSED PROTEIN"/>
    <property type="match status" value="1"/>
</dbReference>